<dbReference type="PROSITE" id="PS51257">
    <property type="entry name" value="PROKAR_LIPOPROTEIN"/>
    <property type="match status" value="1"/>
</dbReference>
<feature type="chain" id="PRO_5021834217" description="Pyrroloquinoline-quinone binding quinoprotein" evidence="1">
    <location>
        <begin position="28"/>
        <end position="644"/>
    </location>
</feature>
<dbReference type="InterPro" id="IPR045383">
    <property type="entry name" value="DUF6528"/>
</dbReference>
<evidence type="ECO:0000256" key="1">
    <source>
        <dbReference type="SAM" id="SignalP"/>
    </source>
</evidence>
<name>A0A561VJ09_ACTTI</name>
<feature type="signal peptide" evidence="1">
    <location>
        <begin position="1"/>
        <end position="27"/>
    </location>
</feature>
<keyword evidence="3" id="KW-1185">Reference proteome</keyword>
<protein>
    <recommendedName>
        <fullName evidence="4">Pyrroloquinoline-quinone binding quinoprotein</fullName>
    </recommendedName>
</protein>
<gene>
    <name evidence="2" type="ORF">FHX34_106313</name>
</gene>
<dbReference type="Pfam" id="PF20138">
    <property type="entry name" value="DUF6528"/>
    <property type="match status" value="1"/>
</dbReference>
<evidence type="ECO:0000313" key="2">
    <source>
        <dbReference type="EMBL" id="TWG11583.1"/>
    </source>
</evidence>
<evidence type="ECO:0000313" key="3">
    <source>
        <dbReference type="Proteomes" id="UP000320239"/>
    </source>
</evidence>
<accession>A0A561VJ09</accession>
<proteinExistence type="predicted"/>
<comment type="caution">
    <text evidence="2">The sequence shown here is derived from an EMBL/GenBank/DDBJ whole genome shotgun (WGS) entry which is preliminary data.</text>
</comment>
<dbReference type="EMBL" id="VIWY01000006">
    <property type="protein sequence ID" value="TWG11583.1"/>
    <property type="molecule type" value="Genomic_DNA"/>
</dbReference>
<dbReference type="RefSeq" id="WP_164465941.1">
    <property type="nucleotide sequence ID" value="NZ_BOMX01000143.1"/>
</dbReference>
<dbReference type="Gene3D" id="2.120.10.70">
    <property type="entry name" value="Fucose-specific lectin"/>
    <property type="match status" value="1"/>
</dbReference>
<sequence length="644" mass="67060">MRRTTTYTALVGVACATLAAPAGPAVAATGDHLILAGDHRSHRILALDPAVTDWNDPGAVKWQWAPTTGLGFTAAEAQGFVGGNDFRLRDTAGGRRVVVVDGGGLVTVVSYPSGVRVWANRDATAAADNRHSAELLPDGNVAVAASNAGHVRVYAASQGPGATTYGSFALPGAHAALWDPQIGRLWVAGDTQVTNSAGQTVWTGVLTALEVTGSPAAPGLREDVSRRQVLDSQWAHDVSADAQDPGKLWVTTNARTYRYDKATRRFQAAGAAWDRPFVKAVGTQPSGQVVETMIDVQKSPQGACYLTNTENFRNWCTDTVDFFGPDMRRTRTGAAFYKARVMNPAYSADDQSLRGKVWDRTRPAAGDWSGAATQIDGNAAIRDVAATATPDGRMHVVTLVPGSGLWARTRGADGGWTGSATQLDTNGSVSDVALTGDSAGRLHLFALIPGSGVWYRKRTAAGDWDDHAVKIDDNASIATVAAAASPVANTVHVFGLIPGSGVWHRSGTTAGVWDAGAEKIDANGELADVSAAALPDGTLNVFTVTHGGSVFHRVRSAGKVWQSSTPVPVDATKGQVTGVAAAGWPASTLELVTVRSGLGAWLQTRAGGTWPAAAAIDTDGGTLCAYAVHLTDGSFHVGKITEIS</sequence>
<dbReference type="Proteomes" id="UP000320239">
    <property type="component" value="Unassembled WGS sequence"/>
</dbReference>
<keyword evidence="1" id="KW-0732">Signal</keyword>
<dbReference type="SUPFAM" id="SSF75011">
    <property type="entry name" value="3-carboxy-cis,cis-mucoante lactonizing enzyme"/>
    <property type="match status" value="1"/>
</dbReference>
<dbReference type="AlphaFoldDB" id="A0A561VJ09"/>
<evidence type="ECO:0008006" key="4">
    <source>
        <dbReference type="Google" id="ProtNLM"/>
    </source>
</evidence>
<dbReference type="SUPFAM" id="SSF89372">
    <property type="entry name" value="Fucose-specific lectin"/>
    <property type="match status" value="1"/>
</dbReference>
<organism evidence="2 3">
    <name type="scientific">Actinoplanes teichomyceticus</name>
    <dbReference type="NCBI Taxonomy" id="1867"/>
    <lineage>
        <taxon>Bacteria</taxon>
        <taxon>Bacillati</taxon>
        <taxon>Actinomycetota</taxon>
        <taxon>Actinomycetes</taxon>
        <taxon>Micromonosporales</taxon>
        <taxon>Micromonosporaceae</taxon>
        <taxon>Actinoplanes</taxon>
    </lineage>
</organism>
<reference evidence="2 3" key="1">
    <citation type="submission" date="2019-06" db="EMBL/GenBank/DDBJ databases">
        <title>Sequencing the genomes of 1000 actinobacteria strains.</title>
        <authorList>
            <person name="Klenk H.-P."/>
        </authorList>
    </citation>
    <scope>NUCLEOTIDE SEQUENCE [LARGE SCALE GENOMIC DNA]</scope>
    <source>
        <strain evidence="2 3">DSM 43866</strain>
    </source>
</reference>